<protein>
    <submittedName>
        <fullName evidence="3">Uncharacterized protein</fullName>
    </submittedName>
</protein>
<feature type="transmembrane region" description="Helical" evidence="2">
    <location>
        <begin position="553"/>
        <end position="573"/>
    </location>
</feature>
<keyword evidence="1" id="KW-0175">Coiled coil</keyword>
<feature type="transmembrane region" description="Helical" evidence="2">
    <location>
        <begin position="52"/>
        <end position="72"/>
    </location>
</feature>
<dbReference type="Proteomes" id="UP000054289">
    <property type="component" value="Unassembled WGS sequence"/>
</dbReference>
<dbReference type="OMA" id="VQDENYS"/>
<dbReference type="AlphaFoldDB" id="A0A0L7KAJ4"/>
<dbReference type="KEGG" id="pfh:PFHG_02098"/>
<proteinExistence type="predicted"/>
<sequence>MHFCSKRGQFNFLKLYKNNIKTVKNNIKKEDDYLFLNKIKHKEKKKICFKNIFLRVCVINLSIFSFTLYNYLKKNDENYFDKNDICIIDHIVMNDLVSTFGVNNISIYLKNKLYDKLLLNIQDEVYISKENSLLVLMEAIYKNKKYFHQQKKKIQNNIKNKNDNIHHEHNQQKDYYMKQRSDDINNNRNDKNISMDIDMYNKNNGNNVNNAPYEPFIYFLFENIKKNNINYSKKKILSSILFYYIKYSEDDLYLSYDQIWQLVYNPNLFYNLHNRGEIISYLLLKILRNQKCTEEIYTNEKNIIHTYIDMENQKENHIEKKQNYSTDMQNQEQHMNKFENTIIFFLLNQDVEEKKEKSAIHLMDKINGEKKYVKEQNGKTNKLTHENNNNNNNNNNNIDNIKNNYNNNGIKFVELPIYKFYKSFKKNEENYYKQQGLAQIQKYLNKINSTYFLGKKKKNNNNNNNNNLIVKEKYNNIMNKIYWKFLENTVLYTFIFSFVLHNLKSKEYNIKTYLYMFKDINKSIYTNVLINSSILIQKSILNNMNEKKKTNKFILTSLMFNLFNTFTLSLSIYRCKYALVPLLFSQVIKDNYFL</sequence>
<keyword evidence="2" id="KW-0812">Transmembrane</keyword>
<feature type="coiled-coil region" evidence="1">
    <location>
        <begin position="314"/>
        <end position="341"/>
    </location>
</feature>
<accession>A0A0L7KAJ4</accession>
<dbReference type="OrthoDB" id="371589at2759"/>
<keyword evidence="2" id="KW-0472">Membrane</keyword>
<organism evidence="3 4">
    <name type="scientific">Plasmodium falciparum (isolate HB3)</name>
    <dbReference type="NCBI Taxonomy" id="137071"/>
    <lineage>
        <taxon>Eukaryota</taxon>
        <taxon>Sar</taxon>
        <taxon>Alveolata</taxon>
        <taxon>Apicomplexa</taxon>
        <taxon>Aconoidasida</taxon>
        <taxon>Haemosporida</taxon>
        <taxon>Plasmodiidae</taxon>
        <taxon>Plasmodium</taxon>
        <taxon>Plasmodium (Laverania)</taxon>
    </lineage>
</organism>
<feature type="transmembrane region" description="Helical" evidence="2">
    <location>
        <begin position="481"/>
        <end position="503"/>
    </location>
</feature>
<dbReference type="VEuPathDB" id="PlasmoDB:PfHB3_130045900"/>
<name>A0A0L7KAJ4_PLAFX</name>
<evidence type="ECO:0000256" key="1">
    <source>
        <dbReference type="SAM" id="Coils"/>
    </source>
</evidence>
<reference evidence="4" key="2">
    <citation type="submission" date="2006-03" db="EMBL/GenBank/DDBJ databases">
        <title>The genome sequence of the Plasmodium falciparum HB3.</title>
        <authorList>
            <consortium name="The Broad Institute Genome Sequencing Platform"/>
            <person name="Birren B."/>
            <person name="Lander E."/>
            <person name="Galagan J."/>
            <person name="Nusbaum C."/>
            <person name="Devon K."/>
            <person name="Henn M."/>
            <person name="Jaffe D."/>
            <person name="Butler J."/>
            <person name="Alvarez P."/>
            <person name="Gnerre S."/>
            <person name="Grabherr M."/>
            <person name="Kleber M."/>
            <person name="Mauceli E."/>
            <person name="Brockman W."/>
            <person name="MacCallum I.A."/>
            <person name="Rounsley S."/>
            <person name="Young S."/>
            <person name="LaButti K."/>
            <person name="Pushparaj V."/>
            <person name="DeCaprio D."/>
            <person name="Crawford M."/>
            <person name="Koehrsen M."/>
            <person name="Engels R."/>
            <person name="Montgomery P."/>
            <person name="Pearson M."/>
            <person name="Howarth C."/>
            <person name="Larson L."/>
            <person name="Luoma S."/>
            <person name="White J."/>
            <person name="Kodira C."/>
            <person name="Zeng Q."/>
            <person name="Oleary S."/>
            <person name="Yandava C."/>
            <person name="Alvarado L."/>
            <person name="Wirth D."/>
            <person name="Volkman S."/>
            <person name="Hartl D."/>
        </authorList>
    </citation>
    <scope>NUCLEOTIDE SEQUENCE [LARGE SCALE GENOMIC DNA]</scope>
</reference>
<evidence type="ECO:0000313" key="4">
    <source>
        <dbReference type="Proteomes" id="UP000054289"/>
    </source>
</evidence>
<gene>
    <name evidence="3" type="ORF">PFHG_02098</name>
</gene>
<reference evidence="3 4" key="1">
    <citation type="submission" date="2006-03" db="EMBL/GenBank/DDBJ databases">
        <title>Annotation of Plasmodium falciparum HB3.</title>
        <authorList>
            <consortium name="The Broad Institute Genome Sequencing Platform"/>
            <person name="Volkman S.K."/>
            <person name="Neafsey D.E."/>
            <person name="Dash A.P."/>
            <person name="Chitnis C.E."/>
            <person name="Hartl D.L."/>
            <person name="Young S.K."/>
            <person name="Zeng Q."/>
            <person name="Koehrsen M."/>
            <person name="Alvarado L."/>
            <person name="Berlin A."/>
            <person name="Borenstein D."/>
            <person name="Chapman S.B."/>
            <person name="Chen Z."/>
            <person name="Engels R."/>
            <person name="Freedman E."/>
            <person name="Gellesch M."/>
            <person name="Goldberg J."/>
            <person name="Griggs A."/>
            <person name="Gujja S."/>
            <person name="Heilman E.R."/>
            <person name="Heiman D.I."/>
            <person name="Howarth C."/>
            <person name="Jen D."/>
            <person name="Larson L."/>
            <person name="Mehta T."/>
            <person name="Neiman D."/>
            <person name="Park D."/>
            <person name="Pearson M."/>
            <person name="Roberts A."/>
            <person name="Saif S."/>
            <person name="Shea T."/>
            <person name="Shenoy N."/>
            <person name="Sisk P."/>
            <person name="Stolte C."/>
            <person name="Sykes S."/>
            <person name="Walk T."/>
            <person name="White J."/>
            <person name="Yandava C."/>
            <person name="Haas B."/>
            <person name="Henn M.R."/>
            <person name="Nusbaum C."/>
            <person name="Birren B."/>
        </authorList>
    </citation>
    <scope>NUCLEOTIDE SEQUENCE [LARGE SCALE GENOMIC DNA]</scope>
    <source>
        <strain evidence="3">HB3</strain>
    </source>
</reference>
<evidence type="ECO:0000256" key="2">
    <source>
        <dbReference type="SAM" id="Phobius"/>
    </source>
</evidence>
<evidence type="ECO:0000313" key="3">
    <source>
        <dbReference type="EMBL" id="KOB60398.1"/>
    </source>
</evidence>
<keyword evidence="2" id="KW-1133">Transmembrane helix</keyword>
<dbReference type="EMBL" id="CH671962">
    <property type="protein sequence ID" value="KOB60398.1"/>
    <property type="molecule type" value="Genomic_DNA"/>
</dbReference>